<comment type="catalytic activity">
    <reaction evidence="1">
        <text>coproporphyrinogen III + 3 O2 = coproporphyrin III + 3 H2O2</text>
        <dbReference type="Rhea" id="RHEA:43436"/>
        <dbReference type="ChEBI" id="CHEBI:15379"/>
        <dbReference type="ChEBI" id="CHEBI:16240"/>
        <dbReference type="ChEBI" id="CHEBI:57309"/>
        <dbReference type="ChEBI" id="CHEBI:131725"/>
        <dbReference type="EC" id="1.3.3.15"/>
    </reaction>
    <physiologicalReaction direction="left-to-right" evidence="1">
        <dbReference type="Rhea" id="RHEA:43437"/>
    </physiologicalReaction>
</comment>
<dbReference type="InterPro" id="IPR036188">
    <property type="entry name" value="FAD/NAD-bd_sf"/>
</dbReference>
<evidence type="ECO:0000256" key="5">
    <source>
        <dbReference type="ARBA" id="ARBA00008310"/>
    </source>
</evidence>
<evidence type="ECO:0000256" key="10">
    <source>
        <dbReference type="ARBA" id="ARBA00023002"/>
    </source>
</evidence>
<dbReference type="AlphaFoldDB" id="A0A543NJB1"/>
<keyword evidence="11 12" id="KW-0350">Heme biosynthesis</keyword>
<organism evidence="14 15">
    <name type="scientific">Haloactinospora alba</name>
    <dbReference type="NCBI Taxonomy" id="405555"/>
    <lineage>
        <taxon>Bacteria</taxon>
        <taxon>Bacillati</taxon>
        <taxon>Actinomycetota</taxon>
        <taxon>Actinomycetes</taxon>
        <taxon>Streptosporangiales</taxon>
        <taxon>Nocardiopsidaceae</taxon>
        <taxon>Haloactinospora</taxon>
    </lineage>
</organism>
<evidence type="ECO:0000256" key="8">
    <source>
        <dbReference type="ARBA" id="ARBA00022630"/>
    </source>
</evidence>
<evidence type="ECO:0000256" key="2">
    <source>
        <dbReference type="ARBA" id="ARBA00001974"/>
    </source>
</evidence>
<keyword evidence="8 12" id="KW-0285">Flavoprotein</keyword>
<comment type="similarity">
    <text evidence="5 12">Belongs to the protoporphyrinogen/coproporphyrinogen oxidase family. Coproporphyrinogen III oxidase subfamily.</text>
</comment>
<comment type="function">
    <text evidence="3 12">Involved in coproporphyrin-dependent heme b biosynthesis. Catalyzes the oxidation of coproporphyrinogen III to coproporphyrin III.</text>
</comment>
<dbReference type="GO" id="GO:0006783">
    <property type="term" value="P:heme biosynthetic process"/>
    <property type="evidence" value="ECO:0007669"/>
    <property type="project" value="UniProtKB-UniRule"/>
</dbReference>
<gene>
    <name evidence="14" type="ORF">FHX37_1824</name>
</gene>
<keyword evidence="9 12" id="KW-0274">FAD</keyword>
<dbReference type="GO" id="GO:0005737">
    <property type="term" value="C:cytoplasm"/>
    <property type="evidence" value="ECO:0007669"/>
    <property type="project" value="UniProtKB-SubCell"/>
</dbReference>
<dbReference type="EC" id="1.3.3.15" evidence="6 12"/>
<name>A0A543NJB1_9ACTN</name>
<keyword evidence="12" id="KW-0963">Cytoplasm</keyword>
<evidence type="ECO:0000256" key="4">
    <source>
        <dbReference type="ARBA" id="ARBA00004744"/>
    </source>
</evidence>
<dbReference type="InterPro" id="IPR002937">
    <property type="entry name" value="Amino_oxidase"/>
</dbReference>
<dbReference type="PANTHER" id="PTHR42923">
    <property type="entry name" value="PROTOPORPHYRINOGEN OXIDASE"/>
    <property type="match status" value="1"/>
</dbReference>
<sequence>MERKPRVAVVGGGVSGMTAAYRLARGGAEVTVLESTERIGGKLDTSPVAGVPVDSGAESVLTRRPEALRLLTELGLEERIAHPAPGPAAIYSRGRLRSFPRPHVMGIPGSLTSLARSGVVSWRGVLRAAADRVLPSTRVAEDASVGDYVGARMGREVVDRLVGPLLGGVYAGKAGELSVESALPRIAPLARSERSLFGIARRAAAQQAAEASSGPAFATLRGGLAILVDTLAKQADAAVETSAPVRELRAVGGGWQLLVGPEEHPWELDADSVVLACPAPEAARLLRPVVPAASGELAGIDYASTTIVTLAYPAASVTRPPAGSGFLVGPREGRSIKAATFSSTKWPWLAEQLRDKHPDTGMVLVRCSLAQSRGEAVAELSDEELTERVTADLAEICGVSQPPVDRRVTRWDRALPQYAVGHQQRIARVRDALSDREGVALCGAAYEGVGIPACVASAEREAQRILDRHGLTG</sequence>
<evidence type="ECO:0000256" key="3">
    <source>
        <dbReference type="ARBA" id="ARBA00002185"/>
    </source>
</evidence>
<evidence type="ECO:0000256" key="6">
    <source>
        <dbReference type="ARBA" id="ARBA00012402"/>
    </source>
</evidence>
<evidence type="ECO:0000256" key="11">
    <source>
        <dbReference type="ARBA" id="ARBA00023133"/>
    </source>
</evidence>
<dbReference type="GO" id="GO:0004729">
    <property type="term" value="F:oxygen-dependent protoporphyrinogen oxidase activity"/>
    <property type="evidence" value="ECO:0007669"/>
    <property type="project" value="UniProtKB-UniRule"/>
</dbReference>
<comment type="caution">
    <text evidence="14">The sequence shown here is derived from an EMBL/GenBank/DDBJ whole genome shotgun (WGS) entry which is preliminary data.</text>
</comment>
<evidence type="ECO:0000313" key="15">
    <source>
        <dbReference type="Proteomes" id="UP000317422"/>
    </source>
</evidence>
<comment type="pathway">
    <text evidence="4 12">Porphyrin-containing compound metabolism; protoheme biosynthesis.</text>
</comment>
<dbReference type="PRINTS" id="PR00419">
    <property type="entry name" value="ADXRDTASE"/>
</dbReference>
<evidence type="ECO:0000256" key="7">
    <source>
        <dbReference type="ARBA" id="ARBA00019046"/>
    </source>
</evidence>
<dbReference type="PANTHER" id="PTHR42923:SF3">
    <property type="entry name" value="PROTOPORPHYRINOGEN OXIDASE"/>
    <property type="match status" value="1"/>
</dbReference>
<dbReference type="SUPFAM" id="SSF54373">
    <property type="entry name" value="FAD-linked reductases, C-terminal domain"/>
    <property type="match status" value="1"/>
</dbReference>
<comment type="subcellular location">
    <subcellularLocation>
        <location evidence="12">Cytoplasm</location>
    </subcellularLocation>
</comment>
<dbReference type="UniPathway" id="UPA00252"/>
<dbReference type="Gene3D" id="3.50.50.60">
    <property type="entry name" value="FAD/NAD(P)-binding domain"/>
    <property type="match status" value="1"/>
</dbReference>
<keyword evidence="15" id="KW-1185">Reference proteome</keyword>
<reference evidence="14 15" key="1">
    <citation type="submission" date="2019-06" db="EMBL/GenBank/DDBJ databases">
        <title>Sequencing the genomes of 1000 actinobacteria strains.</title>
        <authorList>
            <person name="Klenk H.-P."/>
        </authorList>
    </citation>
    <scope>NUCLEOTIDE SEQUENCE [LARGE SCALE GENOMIC DNA]</scope>
    <source>
        <strain evidence="14 15">DSM 45015</strain>
    </source>
</reference>
<evidence type="ECO:0000313" key="14">
    <source>
        <dbReference type="EMBL" id="TQN31902.1"/>
    </source>
</evidence>
<feature type="domain" description="Amine oxidase" evidence="13">
    <location>
        <begin position="14"/>
        <end position="466"/>
    </location>
</feature>
<keyword evidence="10 12" id="KW-0560">Oxidoreductase</keyword>
<dbReference type="InterPro" id="IPR050464">
    <property type="entry name" value="Zeta_carotene_desat/Oxidored"/>
</dbReference>
<dbReference type="NCBIfam" id="TIGR00562">
    <property type="entry name" value="proto_IX_ox"/>
    <property type="match status" value="1"/>
</dbReference>
<dbReference type="OrthoDB" id="4496419at2"/>
<dbReference type="Proteomes" id="UP000317422">
    <property type="component" value="Unassembled WGS sequence"/>
</dbReference>
<evidence type="ECO:0000256" key="9">
    <source>
        <dbReference type="ARBA" id="ARBA00022827"/>
    </source>
</evidence>
<evidence type="ECO:0000256" key="1">
    <source>
        <dbReference type="ARBA" id="ARBA00001755"/>
    </source>
</evidence>
<evidence type="ECO:0000256" key="12">
    <source>
        <dbReference type="RuleBase" id="RU364052"/>
    </source>
</evidence>
<dbReference type="SUPFAM" id="SSF51905">
    <property type="entry name" value="FAD/NAD(P)-binding domain"/>
    <property type="match status" value="1"/>
</dbReference>
<accession>A0A543NJB1</accession>
<dbReference type="InterPro" id="IPR004572">
    <property type="entry name" value="Protoporphyrinogen_oxidase"/>
</dbReference>
<dbReference type="Gene3D" id="1.10.3110.10">
    <property type="entry name" value="protoporphyrinogen ix oxidase, domain 3"/>
    <property type="match status" value="1"/>
</dbReference>
<dbReference type="Gene3D" id="3.90.660.20">
    <property type="entry name" value="Protoporphyrinogen oxidase, mitochondrial, domain 2"/>
    <property type="match status" value="1"/>
</dbReference>
<proteinExistence type="inferred from homology"/>
<dbReference type="Pfam" id="PF01593">
    <property type="entry name" value="Amino_oxidase"/>
    <property type="match status" value="1"/>
</dbReference>
<dbReference type="RefSeq" id="WP_141923485.1">
    <property type="nucleotide sequence ID" value="NZ_VFQC01000001.1"/>
</dbReference>
<evidence type="ECO:0000259" key="13">
    <source>
        <dbReference type="Pfam" id="PF01593"/>
    </source>
</evidence>
<protein>
    <recommendedName>
        <fullName evidence="7 12">Coproporphyrinogen III oxidase</fullName>
        <ecNumber evidence="6 12">1.3.3.15</ecNumber>
    </recommendedName>
</protein>
<comment type="cofactor">
    <cofactor evidence="2 12">
        <name>FAD</name>
        <dbReference type="ChEBI" id="CHEBI:57692"/>
    </cofactor>
</comment>
<dbReference type="EMBL" id="VFQC01000001">
    <property type="protein sequence ID" value="TQN31902.1"/>
    <property type="molecule type" value="Genomic_DNA"/>
</dbReference>